<feature type="transmembrane region" description="Helical" evidence="6">
    <location>
        <begin position="215"/>
        <end position="232"/>
    </location>
</feature>
<feature type="domain" description="Major facilitator superfamily (MFS) profile" evidence="7">
    <location>
        <begin position="1"/>
        <end position="451"/>
    </location>
</feature>
<feature type="transmembrane region" description="Helical" evidence="6">
    <location>
        <begin position="183"/>
        <end position="203"/>
    </location>
</feature>
<sequence>MLALILPAQLLTISGIAGGASQPHIVEFFRTGHIVWFNLVTLLVSLFSLPFAVKFGEIYGKRRVMLILAAVGIVGDVISALAPSFMVLLLGRAIAGFYGPIVALVPACIRDCFPAKRVAMAYGVVMGSVGVVILVSPVVVGDLIDSFGWRGAMWLLTGLTVVAIGMLAIMPETPRRGRFGSEFDWAGGFLLGIGVTLMAYGGGNIYSLGWGASRTVWPLLVGLLALAAFVPVELTTASPIVDLRMLARRPVAVVIVTAAFVQFAFIISPLIFSFLAQYPRIPLVSDGFGWTATHYALVGIPAGAATVAAAVVTGALLKHVGPRPLWLIGAALLVIGLLLFGQYHRDTAQVVVSSVVVGLAGGIVMTCGTAMVVSVVTAEEQATVNGIAYMALQVIGGFGYQVLFTVLAAHQVVMQGVPFYRDAGYADAYRLLAGIAGAGLLAALLLPRIRRPSDALVN</sequence>
<dbReference type="InterPro" id="IPR020846">
    <property type="entry name" value="MFS_dom"/>
</dbReference>
<keyword evidence="4 6" id="KW-1133">Transmembrane helix</keyword>
<accession>A0ABX8CHM0</accession>
<dbReference type="SUPFAM" id="SSF103473">
    <property type="entry name" value="MFS general substrate transporter"/>
    <property type="match status" value="1"/>
</dbReference>
<dbReference type="PANTHER" id="PTHR23501">
    <property type="entry name" value="MAJOR FACILITATOR SUPERFAMILY"/>
    <property type="match status" value="1"/>
</dbReference>
<dbReference type="InterPro" id="IPR011701">
    <property type="entry name" value="MFS"/>
</dbReference>
<feature type="transmembrane region" description="Helical" evidence="6">
    <location>
        <begin position="428"/>
        <end position="446"/>
    </location>
</feature>
<dbReference type="EMBL" id="CP074371">
    <property type="protein sequence ID" value="QVI19462.1"/>
    <property type="molecule type" value="Genomic_DNA"/>
</dbReference>
<keyword evidence="3 6" id="KW-0812">Transmembrane</keyword>
<feature type="transmembrane region" description="Helical" evidence="6">
    <location>
        <begin position="295"/>
        <end position="317"/>
    </location>
</feature>
<dbReference type="PROSITE" id="PS50850">
    <property type="entry name" value="MFS"/>
    <property type="match status" value="1"/>
</dbReference>
<feature type="transmembrane region" description="Helical" evidence="6">
    <location>
        <begin position="324"/>
        <end position="344"/>
    </location>
</feature>
<gene>
    <name evidence="8" type="ORF">KHQ06_24170</name>
</gene>
<evidence type="ECO:0000313" key="9">
    <source>
        <dbReference type="Proteomes" id="UP000683310"/>
    </source>
</evidence>
<keyword evidence="2" id="KW-0813">Transport</keyword>
<protein>
    <submittedName>
        <fullName evidence="8">MFS transporter</fullName>
    </submittedName>
</protein>
<evidence type="ECO:0000256" key="2">
    <source>
        <dbReference type="ARBA" id="ARBA00022448"/>
    </source>
</evidence>
<evidence type="ECO:0000256" key="3">
    <source>
        <dbReference type="ARBA" id="ARBA00022692"/>
    </source>
</evidence>
<dbReference type="RefSeq" id="WP_213555495.1">
    <property type="nucleotide sequence ID" value="NZ_JBHZDI010000213.1"/>
</dbReference>
<reference evidence="8 9" key="1">
    <citation type="submission" date="2021-04" db="EMBL/GenBank/DDBJ databases">
        <title>Nocardia tengchongensis.</title>
        <authorList>
            <person name="Zhuang k."/>
            <person name="Ran Y."/>
            <person name="Li W."/>
        </authorList>
    </citation>
    <scope>NUCLEOTIDE SEQUENCE [LARGE SCALE GENOMIC DNA]</scope>
    <source>
        <strain evidence="8 9">CFH S0057</strain>
    </source>
</reference>
<keyword evidence="5 6" id="KW-0472">Membrane</keyword>
<evidence type="ECO:0000256" key="4">
    <source>
        <dbReference type="ARBA" id="ARBA00022989"/>
    </source>
</evidence>
<dbReference type="Pfam" id="PF07690">
    <property type="entry name" value="MFS_1"/>
    <property type="match status" value="2"/>
</dbReference>
<feature type="transmembrane region" description="Helical" evidence="6">
    <location>
        <begin position="65"/>
        <end position="83"/>
    </location>
</feature>
<organism evidence="8 9">
    <name type="scientific">Nocardia tengchongensis</name>
    <dbReference type="NCBI Taxonomy" id="2055889"/>
    <lineage>
        <taxon>Bacteria</taxon>
        <taxon>Bacillati</taxon>
        <taxon>Actinomycetota</taxon>
        <taxon>Actinomycetes</taxon>
        <taxon>Mycobacteriales</taxon>
        <taxon>Nocardiaceae</taxon>
        <taxon>Nocardia</taxon>
    </lineage>
</organism>
<evidence type="ECO:0000256" key="5">
    <source>
        <dbReference type="ARBA" id="ARBA00023136"/>
    </source>
</evidence>
<dbReference type="Proteomes" id="UP000683310">
    <property type="component" value="Chromosome"/>
</dbReference>
<comment type="subcellular location">
    <subcellularLocation>
        <location evidence="1">Cell inner membrane</location>
        <topology evidence="1">Multi-pass membrane protein</topology>
    </subcellularLocation>
</comment>
<feature type="transmembrane region" description="Helical" evidence="6">
    <location>
        <begin position="252"/>
        <end position="275"/>
    </location>
</feature>
<evidence type="ECO:0000256" key="1">
    <source>
        <dbReference type="ARBA" id="ARBA00004429"/>
    </source>
</evidence>
<keyword evidence="9" id="KW-1185">Reference proteome</keyword>
<name>A0ABX8CHM0_9NOCA</name>
<feature type="transmembrane region" description="Helical" evidence="6">
    <location>
        <begin position="35"/>
        <end position="53"/>
    </location>
</feature>
<dbReference type="PANTHER" id="PTHR23501:SF191">
    <property type="entry name" value="VACUOLAR BASIC AMINO ACID TRANSPORTER 4"/>
    <property type="match status" value="1"/>
</dbReference>
<evidence type="ECO:0000259" key="7">
    <source>
        <dbReference type="PROSITE" id="PS50850"/>
    </source>
</evidence>
<feature type="transmembrane region" description="Helical" evidence="6">
    <location>
        <begin position="121"/>
        <end position="140"/>
    </location>
</feature>
<feature type="transmembrane region" description="Helical" evidence="6">
    <location>
        <begin position="350"/>
        <end position="375"/>
    </location>
</feature>
<evidence type="ECO:0000256" key="6">
    <source>
        <dbReference type="SAM" id="Phobius"/>
    </source>
</evidence>
<proteinExistence type="predicted"/>
<dbReference type="Gene3D" id="1.20.1250.20">
    <property type="entry name" value="MFS general substrate transporter like domains"/>
    <property type="match status" value="2"/>
</dbReference>
<evidence type="ECO:0000313" key="8">
    <source>
        <dbReference type="EMBL" id="QVI19462.1"/>
    </source>
</evidence>
<dbReference type="InterPro" id="IPR036259">
    <property type="entry name" value="MFS_trans_sf"/>
</dbReference>
<feature type="transmembrane region" description="Helical" evidence="6">
    <location>
        <begin position="387"/>
        <end position="408"/>
    </location>
</feature>
<feature type="transmembrane region" description="Helical" evidence="6">
    <location>
        <begin position="152"/>
        <end position="171"/>
    </location>
</feature>